<reference evidence="9" key="1">
    <citation type="submission" date="2023-07" db="EMBL/GenBank/DDBJ databases">
        <title>Paracoccus sp. MBLB3053 whole genome sequence.</title>
        <authorList>
            <person name="Hwang C.Y."/>
            <person name="Cho E.-S."/>
            <person name="Seo M.-J."/>
        </authorList>
    </citation>
    <scope>NUCLEOTIDE SEQUENCE [LARGE SCALE GENOMIC DNA]</scope>
    <source>
        <strain evidence="9">MBLB3053</strain>
    </source>
</reference>
<comment type="subcellular location">
    <subcellularLocation>
        <location evidence="1">Membrane</location>
        <topology evidence="1">Multi-pass membrane protein</topology>
    </subcellularLocation>
</comment>
<keyword evidence="4 6" id="KW-1133">Transmembrane helix</keyword>
<feature type="transmembrane region" description="Helical" evidence="6">
    <location>
        <begin position="82"/>
        <end position="99"/>
    </location>
</feature>
<evidence type="ECO:0000256" key="5">
    <source>
        <dbReference type="ARBA" id="ARBA00023136"/>
    </source>
</evidence>
<feature type="domain" description="EamA" evidence="7">
    <location>
        <begin position="19"/>
        <end position="149"/>
    </location>
</feature>
<dbReference type="Pfam" id="PF00892">
    <property type="entry name" value="EamA"/>
    <property type="match status" value="2"/>
</dbReference>
<protein>
    <submittedName>
        <fullName evidence="8">DMT family transporter</fullName>
    </submittedName>
</protein>
<feature type="transmembrane region" description="Helical" evidence="6">
    <location>
        <begin position="190"/>
        <end position="208"/>
    </location>
</feature>
<dbReference type="PANTHER" id="PTHR22911:SF6">
    <property type="entry name" value="SOLUTE CARRIER FAMILY 35 MEMBER G1"/>
    <property type="match status" value="1"/>
</dbReference>
<feature type="transmembrane region" description="Helical" evidence="6">
    <location>
        <begin position="220"/>
        <end position="239"/>
    </location>
</feature>
<evidence type="ECO:0000313" key="9">
    <source>
        <dbReference type="Proteomes" id="UP001269144"/>
    </source>
</evidence>
<evidence type="ECO:0000256" key="2">
    <source>
        <dbReference type="ARBA" id="ARBA00009853"/>
    </source>
</evidence>
<keyword evidence="9" id="KW-1185">Reference proteome</keyword>
<dbReference type="InterPro" id="IPR000620">
    <property type="entry name" value="EamA_dom"/>
</dbReference>
<keyword evidence="3 6" id="KW-0812">Transmembrane</keyword>
<feature type="transmembrane region" description="Helical" evidence="6">
    <location>
        <begin position="158"/>
        <end position="178"/>
    </location>
</feature>
<sequence length="307" mass="33122">MTELSPGSSMIEEPTPFRGILLCTSAYGLLSLQDAAMKWLVDEQSVTVSLFWRSASVLLVCLVLGRGAMIGEIMRSQGRGSVVFRAFVSIIAWILYYSAARHLDLAEMTTLYFSAPVMVIVLAAVVLKERANRLQWMAVMLGFIGVVVAARPDRISEPRAAAMVLLAAMLWAYGYILLRQLQGRMTVGSQVLLTNLVFVIVTGITLPWQGGLPGADQIGLMALVGLVGGLGQFALFASFTRTSATVLAPFEYTGLIWAYLLSTAIWGAPPSPSLIAGALFISVSGVLGIYGANRLSRARRSRPARMD</sequence>
<feature type="transmembrane region" description="Helical" evidence="6">
    <location>
        <begin position="134"/>
        <end position="152"/>
    </location>
</feature>
<keyword evidence="5 6" id="KW-0472">Membrane</keyword>
<evidence type="ECO:0000259" key="7">
    <source>
        <dbReference type="Pfam" id="PF00892"/>
    </source>
</evidence>
<evidence type="ECO:0000313" key="8">
    <source>
        <dbReference type="EMBL" id="MDS9469333.1"/>
    </source>
</evidence>
<dbReference type="InterPro" id="IPR037185">
    <property type="entry name" value="EmrE-like"/>
</dbReference>
<accession>A0ABU2HWA5</accession>
<comment type="similarity">
    <text evidence="2">Belongs to the drug/metabolite transporter (DMT) superfamily. 10 TMS drug/metabolite exporter (DME) (TC 2.A.7.3) family.</text>
</comment>
<feature type="transmembrane region" description="Helical" evidence="6">
    <location>
        <begin position="50"/>
        <end position="70"/>
    </location>
</feature>
<name>A0ABU2HWA5_9RHOB</name>
<feature type="transmembrane region" description="Helical" evidence="6">
    <location>
        <begin position="246"/>
        <end position="268"/>
    </location>
</feature>
<dbReference type="SUPFAM" id="SSF103481">
    <property type="entry name" value="Multidrug resistance efflux transporter EmrE"/>
    <property type="match status" value="2"/>
</dbReference>
<dbReference type="Proteomes" id="UP001269144">
    <property type="component" value="Unassembled WGS sequence"/>
</dbReference>
<comment type="caution">
    <text evidence="8">The sequence shown here is derived from an EMBL/GenBank/DDBJ whole genome shotgun (WGS) entry which is preliminary data.</text>
</comment>
<evidence type="ECO:0000256" key="1">
    <source>
        <dbReference type="ARBA" id="ARBA00004141"/>
    </source>
</evidence>
<evidence type="ECO:0000256" key="4">
    <source>
        <dbReference type="ARBA" id="ARBA00022989"/>
    </source>
</evidence>
<dbReference type="RefSeq" id="WP_311161930.1">
    <property type="nucleotide sequence ID" value="NZ_JAVQLW010000003.1"/>
</dbReference>
<proteinExistence type="inferred from homology"/>
<feature type="domain" description="EamA" evidence="7">
    <location>
        <begin position="161"/>
        <end position="288"/>
    </location>
</feature>
<feature type="transmembrane region" description="Helical" evidence="6">
    <location>
        <begin position="111"/>
        <end position="127"/>
    </location>
</feature>
<feature type="transmembrane region" description="Helical" evidence="6">
    <location>
        <begin position="274"/>
        <end position="292"/>
    </location>
</feature>
<organism evidence="8 9">
    <name type="scientific">Paracoccus aurantius</name>
    <dbReference type="NCBI Taxonomy" id="3073814"/>
    <lineage>
        <taxon>Bacteria</taxon>
        <taxon>Pseudomonadati</taxon>
        <taxon>Pseudomonadota</taxon>
        <taxon>Alphaproteobacteria</taxon>
        <taxon>Rhodobacterales</taxon>
        <taxon>Paracoccaceae</taxon>
        <taxon>Paracoccus</taxon>
    </lineage>
</organism>
<evidence type="ECO:0000256" key="3">
    <source>
        <dbReference type="ARBA" id="ARBA00022692"/>
    </source>
</evidence>
<dbReference type="PANTHER" id="PTHR22911">
    <property type="entry name" value="ACYL-MALONYL CONDENSING ENZYME-RELATED"/>
    <property type="match status" value="1"/>
</dbReference>
<evidence type="ECO:0000256" key="6">
    <source>
        <dbReference type="SAM" id="Phobius"/>
    </source>
</evidence>
<dbReference type="EMBL" id="JAVQLW010000003">
    <property type="protein sequence ID" value="MDS9469333.1"/>
    <property type="molecule type" value="Genomic_DNA"/>
</dbReference>
<gene>
    <name evidence="8" type="ORF">RGQ15_17360</name>
</gene>